<protein>
    <submittedName>
        <fullName evidence="1">Uncharacterized protein</fullName>
    </submittedName>
</protein>
<dbReference type="EMBL" id="UOYP01000187">
    <property type="protein sequence ID" value="VAY88027.1"/>
    <property type="molecule type" value="Genomic_DNA"/>
</dbReference>
<accession>A0A3P3ZN90</accession>
<proteinExistence type="predicted"/>
<reference evidence="1" key="1">
    <citation type="submission" date="2018-10" db="EMBL/GenBank/DDBJ databases">
        <authorList>
            <person name="Plewniak F."/>
        </authorList>
    </citation>
    <scope>NUCLEOTIDE SEQUENCE</scope>
</reference>
<evidence type="ECO:0000313" key="1">
    <source>
        <dbReference type="EMBL" id="VAY88027.1"/>
    </source>
</evidence>
<dbReference type="AlphaFoldDB" id="A0A3P3ZN90"/>
<sequence>MEPITFPLSSFPSFPQGFTVSILDDFAQSEPRIILGDMNATDFLRFAPKPVNYALGVSP</sequence>
<gene>
    <name evidence="1" type="ORF">CARN8_2670002</name>
</gene>
<name>A0A3P3ZN90_9ZZZZ</name>
<organism evidence="1">
    <name type="scientific">mine drainage metagenome</name>
    <dbReference type="NCBI Taxonomy" id="410659"/>
    <lineage>
        <taxon>unclassified sequences</taxon>
        <taxon>metagenomes</taxon>
        <taxon>ecological metagenomes</taxon>
    </lineage>
</organism>